<accession>A0A9X4MXZ1</accession>
<keyword evidence="1" id="KW-0732">Signal</keyword>
<gene>
    <name evidence="2" type="ORF">NMK71_04055</name>
</gene>
<dbReference type="RefSeq" id="WP_304415874.1">
    <property type="nucleotide sequence ID" value="NZ_JANAIE010000001.1"/>
</dbReference>
<organism evidence="2 3">
    <name type="scientific">Profundicola chukchiensis</name>
    <dbReference type="NCBI Taxonomy" id="2961959"/>
    <lineage>
        <taxon>Bacteria</taxon>
        <taxon>Pseudomonadati</taxon>
        <taxon>Bacteroidota</taxon>
        <taxon>Flavobacteriia</taxon>
        <taxon>Flavobacteriales</taxon>
        <taxon>Weeksellaceae</taxon>
        <taxon>Profundicola</taxon>
    </lineage>
</organism>
<dbReference type="AlphaFoldDB" id="A0A9X4MXZ1"/>
<reference evidence="2" key="1">
    <citation type="submission" date="2022-07" db="EMBL/GenBank/DDBJ databases">
        <title>Description and genome-wide analysis of Profundicola chukchiensis gen. nov., sp. nov., marine bacteria isolated from bottom sediments of the Chukchi Sea.</title>
        <authorList>
            <person name="Romanenko L."/>
            <person name="Otstavnykh N."/>
            <person name="Kurilenko V."/>
            <person name="Eremeev V."/>
            <person name="Velansky P."/>
            <person name="Mikhailov V."/>
            <person name="Isaeva M."/>
        </authorList>
    </citation>
    <scope>NUCLEOTIDE SEQUENCE</scope>
    <source>
        <strain evidence="2">KMM 9713</strain>
    </source>
</reference>
<sequence>MRVKNILFATFCLLFVQQINAQEGLPFYEHYLVADNYLINPSFAGSNAEILKVRGTHYSQWAGLEDAPSTQTLSAHGRVSNRLAAGFHAFNDRNGATSLRGVNVSAAYHIPIGDGFSYYDDQDENQFSFGLSYNGISQVFDRTKWNAQHPEDPYLQDTSYFLSYFNLGANVQYNGVYVGFSVLDMPLGDNRPIVNSIEPLPTWYYFQAGYKWNIADGIQLEPSVLMNLNSNSERQVDITMRSRFAMGHNAVRLGVNYRTDMDETGTQTLSLTPLINLEIGKLRLGYAYKMGLTDISKEAGDGHLISLGFDFGNPFYFGY</sequence>
<feature type="chain" id="PRO_5040823636" evidence="1">
    <location>
        <begin position="22"/>
        <end position="319"/>
    </location>
</feature>
<evidence type="ECO:0000256" key="1">
    <source>
        <dbReference type="SAM" id="SignalP"/>
    </source>
</evidence>
<feature type="signal peptide" evidence="1">
    <location>
        <begin position="1"/>
        <end position="21"/>
    </location>
</feature>
<name>A0A9X4MXZ1_9FLAO</name>
<dbReference type="Proteomes" id="UP001152599">
    <property type="component" value="Unassembled WGS sequence"/>
</dbReference>
<evidence type="ECO:0000313" key="3">
    <source>
        <dbReference type="Proteomes" id="UP001152599"/>
    </source>
</evidence>
<dbReference type="NCBIfam" id="TIGR03519">
    <property type="entry name" value="T9SS_PorP_fam"/>
    <property type="match status" value="1"/>
</dbReference>
<protein>
    <submittedName>
        <fullName evidence="2">Type IX secretion system membrane protein PorP/SprF</fullName>
    </submittedName>
</protein>
<dbReference type="Pfam" id="PF11751">
    <property type="entry name" value="PorP_SprF"/>
    <property type="match status" value="1"/>
</dbReference>
<comment type="caution">
    <text evidence="2">The sequence shown here is derived from an EMBL/GenBank/DDBJ whole genome shotgun (WGS) entry which is preliminary data.</text>
</comment>
<dbReference type="InterPro" id="IPR019861">
    <property type="entry name" value="PorP/SprF_Bacteroidetes"/>
</dbReference>
<evidence type="ECO:0000313" key="2">
    <source>
        <dbReference type="EMBL" id="MDG4945577.1"/>
    </source>
</evidence>
<keyword evidence="3" id="KW-1185">Reference proteome</keyword>
<dbReference type="EMBL" id="JANCMU010000001">
    <property type="protein sequence ID" value="MDG4945577.1"/>
    <property type="molecule type" value="Genomic_DNA"/>
</dbReference>
<proteinExistence type="predicted"/>